<dbReference type="RefSeq" id="WP_369705527.1">
    <property type="nucleotide sequence ID" value="NZ_JBGEWD010000021.1"/>
</dbReference>
<dbReference type="PANTHER" id="PTHR22683:SF41">
    <property type="entry name" value="DNA TRANSLOCASE FTSK"/>
    <property type="match status" value="1"/>
</dbReference>
<dbReference type="InterPro" id="IPR050206">
    <property type="entry name" value="FtsK/SpoIIIE/SftA"/>
</dbReference>
<dbReference type="Gene3D" id="3.40.50.300">
    <property type="entry name" value="P-loop containing nucleotide triphosphate hydrolases"/>
    <property type="match status" value="1"/>
</dbReference>
<dbReference type="Proteomes" id="UP001564657">
    <property type="component" value="Unassembled WGS sequence"/>
</dbReference>
<sequence>MITEVLVLGSLYCINKNKDKIRIRRKWKQITFSRREFTNRLEKTLKIHHIERTDYGHIITIELPYGYTVEQLEKDLGVFKEGLGYKSIQLKNIDNLVDMYCVKKFKFKEYIPFKLPPYKLLIADGLINPIIVNMNKFPHVLIGGDTGTGKSRILLLILTNLIKYCDNVDIYLLQIRKNDLGVFNDCKQVKINSKTLEEVLENLKNIDKECKRREKIIDNRKGYYNIEDYNKRALCKLKYVYIVIEEFSFLNISRGDGKEEKKLKSECLKYIKTIVNVGRSSGVFLITALQKPTSDSIPSDIKSQLCTRVSLKIADEPAAIVIMGNGKPSKLQERELICRTIDEQQGYSYTIDHDIIMQNIKHRIINKKEEAAPKIESDISNILSILNEINR</sequence>
<keyword evidence="2 3" id="KW-0067">ATP-binding</keyword>
<proteinExistence type="predicted"/>
<dbReference type="PROSITE" id="PS50901">
    <property type="entry name" value="FTSK"/>
    <property type="match status" value="1"/>
</dbReference>
<name>A0ABV4BS75_9CLOT</name>
<feature type="coiled-coil region" evidence="4">
    <location>
        <begin position="186"/>
        <end position="216"/>
    </location>
</feature>
<organism evidence="6 7">
    <name type="scientific">Clostridium moutaii</name>
    <dbReference type="NCBI Taxonomy" id="3240932"/>
    <lineage>
        <taxon>Bacteria</taxon>
        <taxon>Bacillati</taxon>
        <taxon>Bacillota</taxon>
        <taxon>Clostridia</taxon>
        <taxon>Eubacteriales</taxon>
        <taxon>Clostridiaceae</taxon>
        <taxon>Clostridium</taxon>
    </lineage>
</organism>
<evidence type="ECO:0000259" key="5">
    <source>
        <dbReference type="PROSITE" id="PS50901"/>
    </source>
</evidence>
<evidence type="ECO:0000256" key="4">
    <source>
        <dbReference type="SAM" id="Coils"/>
    </source>
</evidence>
<keyword evidence="4" id="KW-0175">Coiled coil</keyword>
<dbReference type="InterPro" id="IPR025662">
    <property type="entry name" value="Sigma_54_int_dom_ATP-bd_1"/>
</dbReference>
<dbReference type="InterPro" id="IPR002543">
    <property type="entry name" value="FtsK_dom"/>
</dbReference>
<evidence type="ECO:0000313" key="7">
    <source>
        <dbReference type="Proteomes" id="UP001564657"/>
    </source>
</evidence>
<protein>
    <submittedName>
        <fullName evidence="6">FtsK/SpoIIIE domain-containing protein</fullName>
    </submittedName>
</protein>
<dbReference type="EMBL" id="JBGEWD010000021">
    <property type="protein sequence ID" value="MEY8001634.1"/>
    <property type="molecule type" value="Genomic_DNA"/>
</dbReference>
<evidence type="ECO:0000256" key="2">
    <source>
        <dbReference type="ARBA" id="ARBA00022840"/>
    </source>
</evidence>
<dbReference type="PANTHER" id="PTHR22683">
    <property type="entry name" value="SPORULATION PROTEIN RELATED"/>
    <property type="match status" value="1"/>
</dbReference>
<keyword evidence="7" id="KW-1185">Reference proteome</keyword>
<dbReference type="SUPFAM" id="SSF52540">
    <property type="entry name" value="P-loop containing nucleoside triphosphate hydrolases"/>
    <property type="match status" value="1"/>
</dbReference>
<dbReference type="InterPro" id="IPR027417">
    <property type="entry name" value="P-loop_NTPase"/>
</dbReference>
<comment type="caution">
    <text evidence="6">The sequence shown here is derived from an EMBL/GenBank/DDBJ whole genome shotgun (WGS) entry which is preliminary data.</text>
</comment>
<evidence type="ECO:0000313" key="6">
    <source>
        <dbReference type="EMBL" id="MEY8001634.1"/>
    </source>
</evidence>
<dbReference type="PROSITE" id="PS00675">
    <property type="entry name" value="SIGMA54_INTERACT_1"/>
    <property type="match status" value="1"/>
</dbReference>
<reference evidence="6 7" key="1">
    <citation type="submission" date="2024-08" db="EMBL/GenBank/DDBJ databases">
        <title>Clostridium lapicellarii sp. nov., and Clostridium renhuaiense sp. nov., two species isolated from the mud in a fermentation cellar used for producing sauce-flavour Chinese liquors.</title>
        <authorList>
            <person name="Yang F."/>
            <person name="Wang H."/>
            <person name="Chen L.Q."/>
            <person name="Zhou N."/>
            <person name="Lu J.J."/>
            <person name="Pu X.X."/>
            <person name="Wan B."/>
            <person name="Wang L."/>
            <person name="Liu S.J."/>
        </authorList>
    </citation>
    <scope>NUCLEOTIDE SEQUENCE [LARGE SCALE GENOMIC DNA]</scope>
    <source>
        <strain evidence="6 7">MT-5</strain>
    </source>
</reference>
<evidence type="ECO:0000256" key="3">
    <source>
        <dbReference type="PROSITE-ProRule" id="PRU00289"/>
    </source>
</evidence>
<gene>
    <name evidence="6" type="ORF">AB8U03_15800</name>
</gene>
<evidence type="ECO:0000256" key="1">
    <source>
        <dbReference type="ARBA" id="ARBA00022741"/>
    </source>
</evidence>
<dbReference type="Pfam" id="PF01580">
    <property type="entry name" value="FtsK_SpoIIIE"/>
    <property type="match status" value="1"/>
</dbReference>
<feature type="domain" description="FtsK" evidence="5">
    <location>
        <begin position="127"/>
        <end position="320"/>
    </location>
</feature>
<accession>A0ABV4BS75</accession>
<feature type="binding site" evidence="3">
    <location>
        <begin position="144"/>
        <end position="151"/>
    </location>
    <ligand>
        <name>ATP</name>
        <dbReference type="ChEBI" id="CHEBI:30616"/>
    </ligand>
</feature>
<keyword evidence="1 3" id="KW-0547">Nucleotide-binding</keyword>